<dbReference type="GeneID" id="9686648"/>
<dbReference type="Pfam" id="PF00569">
    <property type="entry name" value="ZZ"/>
    <property type="match status" value="1"/>
</dbReference>
<dbReference type="InterPro" id="IPR000433">
    <property type="entry name" value="Znf_ZZ"/>
</dbReference>
<organism evidence="7">
    <name type="scientific">Micromonas pusilla (strain CCMP1545)</name>
    <name type="common">Picoplanktonic green alga</name>
    <dbReference type="NCBI Taxonomy" id="564608"/>
    <lineage>
        <taxon>Eukaryota</taxon>
        <taxon>Viridiplantae</taxon>
        <taxon>Chlorophyta</taxon>
        <taxon>Mamiellophyceae</taxon>
        <taxon>Mamiellales</taxon>
        <taxon>Mamiellaceae</taxon>
        <taxon>Micromonas</taxon>
    </lineage>
</organism>
<keyword evidence="1" id="KW-0479">Metal-binding</keyword>
<accession>C1MZF5</accession>
<protein>
    <submittedName>
        <fullName evidence="6">Predicted protein</fullName>
    </submittedName>
</protein>
<proteinExistence type="predicted"/>
<evidence type="ECO:0000256" key="4">
    <source>
        <dbReference type="SAM" id="MobiDB-lite"/>
    </source>
</evidence>
<dbReference type="KEGG" id="mpp:MICPUCDRAFT_60712"/>
<dbReference type="PROSITE" id="PS01357">
    <property type="entry name" value="ZF_ZZ_1"/>
    <property type="match status" value="1"/>
</dbReference>
<evidence type="ECO:0000259" key="5">
    <source>
        <dbReference type="PROSITE" id="PS01357"/>
    </source>
</evidence>
<reference evidence="6 7" key="1">
    <citation type="journal article" date="2009" name="Science">
        <title>Green evolution and dynamic adaptations revealed by genomes of the marine picoeukaryotes Micromonas.</title>
        <authorList>
            <person name="Worden A.Z."/>
            <person name="Lee J.H."/>
            <person name="Mock T."/>
            <person name="Rouze P."/>
            <person name="Simmons M.P."/>
            <person name="Aerts A.L."/>
            <person name="Allen A.E."/>
            <person name="Cuvelier M.L."/>
            <person name="Derelle E."/>
            <person name="Everett M.V."/>
            <person name="Foulon E."/>
            <person name="Grimwood J."/>
            <person name="Gundlach H."/>
            <person name="Henrissat B."/>
            <person name="Napoli C."/>
            <person name="McDonald S.M."/>
            <person name="Parker M.S."/>
            <person name="Rombauts S."/>
            <person name="Salamov A."/>
            <person name="Von Dassow P."/>
            <person name="Badger J.H."/>
            <person name="Coutinho P.M."/>
            <person name="Demir E."/>
            <person name="Dubchak I."/>
            <person name="Gentemann C."/>
            <person name="Eikrem W."/>
            <person name="Gready J.E."/>
            <person name="John U."/>
            <person name="Lanier W."/>
            <person name="Lindquist E.A."/>
            <person name="Lucas S."/>
            <person name="Mayer K.F."/>
            <person name="Moreau H."/>
            <person name="Not F."/>
            <person name="Otillar R."/>
            <person name="Panaud O."/>
            <person name="Pangilinan J."/>
            <person name="Paulsen I."/>
            <person name="Piegu B."/>
            <person name="Poliakov A."/>
            <person name="Robbens S."/>
            <person name="Schmutz J."/>
            <person name="Toulza E."/>
            <person name="Wyss T."/>
            <person name="Zelensky A."/>
            <person name="Zhou K."/>
            <person name="Armbrust E.V."/>
            <person name="Bhattacharya D."/>
            <person name="Goodenough U.W."/>
            <person name="Van de Peer Y."/>
            <person name="Grigoriev I.V."/>
        </authorList>
    </citation>
    <scope>NUCLEOTIDE SEQUENCE [LARGE SCALE GENOMIC DNA]</scope>
    <source>
        <strain evidence="6 7">CCMP1545</strain>
    </source>
</reference>
<feature type="region of interest" description="Disordered" evidence="4">
    <location>
        <begin position="84"/>
        <end position="103"/>
    </location>
</feature>
<feature type="domain" description="ZZ-type" evidence="5">
    <location>
        <begin position="185"/>
        <end position="211"/>
    </location>
</feature>
<dbReference type="Proteomes" id="UP000001876">
    <property type="component" value="Unassembled WGS sequence"/>
</dbReference>
<dbReference type="GO" id="GO:0008270">
    <property type="term" value="F:zinc ion binding"/>
    <property type="evidence" value="ECO:0007669"/>
    <property type="project" value="UniProtKB-KW"/>
</dbReference>
<keyword evidence="2" id="KW-0863">Zinc-finger</keyword>
<feature type="compositionally biased region" description="Low complexity" evidence="4">
    <location>
        <begin position="268"/>
        <end position="277"/>
    </location>
</feature>
<keyword evidence="3" id="KW-0862">Zinc</keyword>
<gene>
    <name evidence="6" type="ORF">MICPUCDRAFT_60712</name>
</gene>
<dbReference type="InterPro" id="IPR043145">
    <property type="entry name" value="Znf_ZZ_sf"/>
</dbReference>
<evidence type="ECO:0000313" key="7">
    <source>
        <dbReference type="Proteomes" id="UP000001876"/>
    </source>
</evidence>
<dbReference type="EMBL" id="GG663743">
    <property type="protein sequence ID" value="EEH54596.1"/>
    <property type="molecule type" value="Genomic_DNA"/>
</dbReference>
<dbReference type="CDD" id="cd02249">
    <property type="entry name" value="ZZ"/>
    <property type="match status" value="1"/>
</dbReference>
<evidence type="ECO:0000256" key="2">
    <source>
        <dbReference type="ARBA" id="ARBA00022771"/>
    </source>
</evidence>
<name>C1MZF5_MICPC</name>
<dbReference type="SUPFAM" id="SSF57850">
    <property type="entry name" value="RING/U-box"/>
    <property type="match status" value="1"/>
</dbReference>
<feature type="region of interest" description="Disordered" evidence="4">
    <location>
        <begin position="260"/>
        <end position="294"/>
    </location>
</feature>
<keyword evidence="7" id="KW-1185">Reference proteome</keyword>
<dbReference type="AlphaFoldDB" id="C1MZF5"/>
<dbReference type="OrthoDB" id="10252032at2759"/>
<evidence type="ECO:0000313" key="6">
    <source>
        <dbReference type="EMBL" id="EEH54596.1"/>
    </source>
</evidence>
<feature type="region of interest" description="Disordered" evidence="4">
    <location>
        <begin position="111"/>
        <end position="150"/>
    </location>
</feature>
<dbReference type="Gene3D" id="3.30.60.90">
    <property type="match status" value="1"/>
</dbReference>
<evidence type="ECO:0000256" key="1">
    <source>
        <dbReference type="ARBA" id="ARBA00022723"/>
    </source>
</evidence>
<dbReference type="RefSeq" id="XP_003060946.1">
    <property type="nucleotide sequence ID" value="XM_003060900.1"/>
</dbReference>
<sequence>MRVKRARTVAGLRDRARRGVARGPCERDDAIGRHERVASGDALWRSRAPAPAQTRRRTSSPARELAARRLVARASSLFAPDRAESFAPNPAATAGQRSGRAGGMLSCLRPALKKRKREDDGDVAAPRANEAEPTSDGGGRGGCVPGRRPRKRVAFGDASAMPLERTVGVADADVDRTPIELPYTCDGCGNYILTTRMSCGGCEDFDLCEPCFRAFERGGVDGDANDAKNGRAAVEEISRAVTHEHPPGCFTVEDVVPVEGESEKVDDGVNGAEDAGAVGDGGDVDGDGDAATAS</sequence>
<evidence type="ECO:0000256" key="3">
    <source>
        <dbReference type="ARBA" id="ARBA00022833"/>
    </source>
</evidence>
<feature type="region of interest" description="Disordered" evidence="4">
    <location>
        <begin position="40"/>
        <end position="64"/>
    </location>
</feature>
<dbReference type="SMART" id="SM00291">
    <property type="entry name" value="ZnF_ZZ"/>
    <property type="match status" value="1"/>
</dbReference>